<dbReference type="Gene3D" id="3.30.710.10">
    <property type="entry name" value="Potassium Channel Kv1.1, Chain A"/>
    <property type="match status" value="1"/>
</dbReference>
<protein>
    <recommendedName>
        <fullName evidence="3">BTB domain-containing protein</fullName>
    </recommendedName>
</protein>
<comment type="caution">
    <text evidence="1">The sequence shown here is derived from an EMBL/GenBank/DDBJ whole genome shotgun (WGS) entry which is preliminary data.</text>
</comment>
<dbReference type="PANTHER" id="PTHR47843">
    <property type="entry name" value="BTB DOMAIN-CONTAINING PROTEIN-RELATED"/>
    <property type="match status" value="1"/>
</dbReference>
<dbReference type="PANTHER" id="PTHR47843:SF2">
    <property type="entry name" value="BTB DOMAIN-CONTAINING PROTEIN"/>
    <property type="match status" value="1"/>
</dbReference>
<dbReference type="Proteomes" id="UP000291422">
    <property type="component" value="Unassembled WGS sequence"/>
</dbReference>
<gene>
    <name evidence="1" type="ORF">AA0117_g4056</name>
</gene>
<dbReference type="AlphaFoldDB" id="A0A4Q4NKR3"/>
<organism evidence="1 2">
    <name type="scientific">Alternaria alternata</name>
    <name type="common">Alternaria rot fungus</name>
    <name type="synonym">Torula alternata</name>
    <dbReference type="NCBI Taxonomy" id="5599"/>
    <lineage>
        <taxon>Eukaryota</taxon>
        <taxon>Fungi</taxon>
        <taxon>Dikarya</taxon>
        <taxon>Ascomycota</taxon>
        <taxon>Pezizomycotina</taxon>
        <taxon>Dothideomycetes</taxon>
        <taxon>Pleosporomycetidae</taxon>
        <taxon>Pleosporales</taxon>
        <taxon>Pleosporineae</taxon>
        <taxon>Pleosporaceae</taxon>
        <taxon>Alternaria</taxon>
        <taxon>Alternaria sect. Alternaria</taxon>
        <taxon>Alternaria alternata complex</taxon>
    </lineage>
</organism>
<dbReference type="VEuPathDB" id="FungiDB:CC77DRAFT_1021107"/>
<sequence length="265" mass="30682">MVQVIVGADKKPFTFHKKLIRQHSEYFSRAFGPSFKEGEENTLYLAEADETSCLLFQSWIYLQTARSLHPVLAAFEENHAEIRMCDEMSFYGAYIQDLISKDTEVALRRHLIDLYIFADAYECKALRNDIMSAFMRLDRRSFTYMGFDVAPLVFESVPSSSTLCTYIVRSTAALWPLYHYDSKVMKSQSQEFVSELLAVEEQRRLQGKYRGDTDFARDIRDPCNFREHAKDEEMWPCDSVRARGQSYINALISACMEVIDAQSPN</sequence>
<evidence type="ECO:0000313" key="1">
    <source>
        <dbReference type="EMBL" id="RYN78949.1"/>
    </source>
</evidence>
<name>A0A4Q4NKR3_ALTAL</name>
<evidence type="ECO:0000313" key="2">
    <source>
        <dbReference type="Proteomes" id="UP000291422"/>
    </source>
</evidence>
<dbReference type="EMBL" id="PDXD01000006">
    <property type="protein sequence ID" value="RYN78949.1"/>
    <property type="molecule type" value="Genomic_DNA"/>
</dbReference>
<proteinExistence type="predicted"/>
<accession>A0A4Q4NKR3</accession>
<evidence type="ECO:0008006" key="3">
    <source>
        <dbReference type="Google" id="ProtNLM"/>
    </source>
</evidence>
<reference evidence="2" key="1">
    <citation type="journal article" date="2019" name="bioRxiv">
        <title>Genomics, evolutionary history and diagnostics of the Alternaria alternata species group including apple and Asian pear pathotypes.</title>
        <authorList>
            <person name="Armitage A.D."/>
            <person name="Cockerton H.M."/>
            <person name="Sreenivasaprasad S."/>
            <person name="Woodhall J.W."/>
            <person name="Lane C.R."/>
            <person name="Harrison R.J."/>
            <person name="Clarkson J.P."/>
        </authorList>
    </citation>
    <scope>NUCLEOTIDE SEQUENCE [LARGE SCALE GENOMIC DNA]</scope>
    <source>
        <strain evidence="2">FERA 1177</strain>
    </source>
</reference>
<dbReference type="InterPro" id="IPR011333">
    <property type="entry name" value="SKP1/BTB/POZ_sf"/>
</dbReference>